<feature type="non-terminal residue" evidence="1">
    <location>
        <position position="123"/>
    </location>
</feature>
<protein>
    <submittedName>
        <fullName evidence="1">Uncharacterized protein</fullName>
    </submittedName>
</protein>
<accession>A0AAV7TKM3</accession>
<comment type="caution">
    <text evidence="1">The sequence shown here is derived from an EMBL/GenBank/DDBJ whole genome shotgun (WGS) entry which is preliminary data.</text>
</comment>
<sequence length="123" mass="13692">KYSGRGSIGVKSSPLQSDFIHTVGKQQKPIHACYSKNTKYLNNLKFLLPVSRPPMTSEEEKKGTGPFPISQLPMTLEEEKNGAGQMQNKVEALISKCKAETWKKGKKKTADTITCYPEVHINP</sequence>
<evidence type="ECO:0000313" key="1">
    <source>
        <dbReference type="EMBL" id="KAJ1177001.1"/>
    </source>
</evidence>
<feature type="non-terminal residue" evidence="1">
    <location>
        <position position="1"/>
    </location>
</feature>
<organism evidence="1 2">
    <name type="scientific">Pleurodeles waltl</name>
    <name type="common">Iberian ribbed newt</name>
    <dbReference type="NCBI Taxonomy" id="8319"/>
    <lineage>
        <taxon>Eukaryota</taxon>
        <taxon>Metazoa</taxon>
        <taxon>Chordata</taxon>
        <taxon>Craniata</taxon>
        <taxon>Vertebrata</taxon>
        <taxon>Euteleostomi</taxon>
        <taxon>Amphibia</taxon>
        <taxon>Batrachia</taxon>
        <taxon>Caudata</taxon>
        <taxon>Salamandroidea</taxon>
        <taxon>Salamandridae</taxon>
        <taxon>Pleurodelinae</taxon>
        <taxon>Pleurodeles</taxon>
    </lineage>
</organism>
<dbReference type="EMBL" id="JANPWB010000006">
    <property type="protein sequence ID" value="KAJ1177001.1"/>
    <property type="molecule type" value="Genomic_DNA"/>
</dbReference>
<reference evidence="1" key="1">
    <citation type="journal article" date="2022" name="bioRxiv">
        <title>Sequencing and chromosome-scale assembly of the giantPleurodeles waltlgenome.</title>
        <authorList>
            <person name="Brown T."/>
            <person name="Elewa A."/>
            <person name="Iarovenko S."/>
            <person name="Subramanian E."/>
            <person name="Araus A.J."/>
            <person name="Petzold A."/>
            <person name="Susuki M."/>
            <person name="Suzuki K.-i.T."/>
            <person name="Hayashi T."/>
            <person name="Toyoda A."/>
            <person name="Oliveira C."/>
            <person name="Osipova E."/>
            <person name="Leigh N.D."/>
            <person name="Simon A."/>
            <person name="Yun M.H."/>
        </authorList>
    </citation>
    <scope>NUCLEOTIDE SEQUENCE</scope>
    <source>
        <strain evidence="1">20211129_DDA</strain>
        <tissue evidence="1">Liver</tissue>
    </source>
</reference>
<dbReference type="AlphaFoldDB" id="A0AAV7TKM3"/>
<name>A0AAV7TKM3_PLEWA</name>
<gene>
    <name evidence="1" type="ORF">NDU88_002267</name>
</gene>
<dbReference type="Proteomes" id="UP001066276">
    <property type="component" value="Chromosome 3_2"/>
</dbReference>
<keyword evidence="2" id="KW-1185">Reference proteome</keyword>
<evidence type="ECO:0000313" key="2">
    <source>
        <dbReference type="Proteomes" id="UP001066276"/>
    </source>
</evidence>
<proteinExistence type="predicted"/>